<keyword evidence="1" id="KW-1133">Transmembrane helix</keyword>
<keyword evidence="1" id="KW-0812">Transmembrane</keyword>
<dbReference type="PANTHER" id="PTHR34475:SF1">
    <property type="entry name" value="CYTOSKELETON PROTEIN RODZ"/>
    <property type="match status" value="1"/>
</dbReference>
<dbReference type="InterPro" id="IPR025194">
    <property type="entry name" value="RodZ-like_C"/>
</dbReference>
<dbReference type="GeneID" id="33058459"/>
<dbReference type="InterPro" id="IPR010982">
    <property type="entry name" value="Lambda_DNA-bd_dom_sf"/>
</dbReference>
<dbReference type="Pfam" id="PF13413">
    <property type="entry name" value="HTH_25"/>
    <property type="match status" value="1"/>
</dbReference>
<feature type="domain" description="Cytoskeleton protein RodZ-like C-terminal" evidence="2">
    <location>
        <begin position="197"/>
        <end position="266"/>
    </location>
</feature>
<accession>A0ABN4N5U0</accession>
<feature type="transmembrane region" description="Helical" evidence="1">
    <location>
        <begin position="120"/>
        <end position="142"/>
    </location>
</feature>
<sequence>MTTPSSNTQSNAQGSFGATLQQARKNKKVSIDEAAAELFILKRHLQALENENFSDLPQPAFARGFAINYAKYLGLDPIKIASSFDAAYPNELKVQASNSTDTPLRPMGTLQRDTHNRIRFNPLLILAVIGVIVLAVFLFRMVSNASKEHNEEPVSTVEDISASEQAQGAAISNTSGIGSSGSALNLGDANASEAALVVTVTDTANVTITDATGNDLMTDAQTSGSYNLSGTPPFNVQIDNIDNVSLMLNQETVALDTYATDKKASFELAP</sequence>
<keyword evidence="1" id="KW-0472">Membrane</keyword>
<dbReference type="InterPro" id="IPR001387">
    <property type="entry name" value="Cro/C1-type_HTH"/>
</dbReference>
<keyword evidence="4" id="KW-1185">Reference proteome</keyword>
<dbReference type="CDD" id="cd00093">
    <property type="entry name" value="HTH_XRE"/>
    <property type="match status" value="1"/>
</dbReference>
<reference evidence="3 4" key="1">
    <citation type="submission" date="2016-03" db="EMBL/GenBank/DDBJ databases">
        <title>Genome sequencing of Psychrobacter alimentarius PAMC 27889.</title>
        <authorList>
            <person name="Lee J."/>
            <person name="Kim O.-S."/>
        </authorList>
    </citation>
    <scope>NUCLEOTIDE SEQUENCE [LARGE SCALE GENOMIC DNA]</scope>
    <source>
        <strain evidence="3 4">PAMC 27889</strain>
    </source>
</reference>
<dbReference type="Proteomes" id="UP000076104">
    <property type="component" value="Chromosome"/>
</dbReference>
<dbReference type="PANTHER" id="PTHR34475">
    <property type="match status" value="1"/>
</dbReference>
<protein>
    <submittedName>
        <fullName evidence="3">Transcriptional regulator</fullName>
    </submittedName>
</protein>
<evidence type="ECO:0000313" key="4">
    <source>
        <dbReference type="Proteomes" id="UP000076104"/>
    </source>
</evidence>
<evidence type="ECO:0000259" key="2">
    <source>
        <dbReference type="Pfam" id="PF13464"/>
    </source>
</evidence>
<gene>
    <name evidence="3" type="ORF">A3K91_0742</name>
</gene>
<evidence type="ECO:0000313" key="3">
    <source>
        <dbReference type="EMBL" id="AMT96364.1"/>
    </source>
</evidence>
<evidence type="ECO:0000256" key="1">
    <source>
        <dbReference type="SAM" id="Phobius"/>
    </source>
</evidence>
<organism evidence="3 4">
    <name type="scientific">Psychrobacter alimentarius</name>
    <dbReference type="NCBI Taxonomy" id="261164"/>
    <lineage>
        <taxon>Bacteria</taxon>
        <taxon>Pseudomonadati</taxon>
        <taxon>Pseudomonadota</taxon>
        <taxon>Gammaproteobacteria</taxon>
        <taxon>Moraxellales</taxon>
        <taxon>Moraxellaceae</taxon>
        <taxon>Psychrobacter</taxon>
    </lineage>
</organism>
<name>A0ABN4N5U0_9GAMM</name>
<dbReference type="Pfam" id="PF13464">
    <property type="entry name" value="RodZ_C"/>
    <property type="match status" value="1"/>
</dbReference>
<proteinExistence type="predicted"/>
<dbReference type="InterPro" id="IPR050400">
    <property type="entry name" value="Bact_Cytoskel_RodZ"/>
</dbReference>
<dbReference type="Gene3D" id="1.10.260.40">
    <property type="entry name" value="lambda repressor-like DNA-binding domains"/>
    <property type="match status" value="1"/>
</dbReference>
<dbReference type="EMBL" id="CP014945">
    <property type="protein sequence ID" value="AMT96364.1"/>
    <property type="molecule type" value="Genomic_DNA"/>
</dbReference>
<dbReference type="RefSeq" id="WP_062844067.1">
    <property type="nucleotide sequence ID" value="NZ_CP014945.1"/>
</dbReference>